<feature type="transmembrane region" description="Helical" evidence="1">
    <location>
        <begin position="12"/>
        <end position="39"/>
    </location>
</feature>
<evidence type="ECO:0000313" key="2">
    <source>
        <dbReference type="EMBL" id="CAI2718118.1"/>
    </source>
</evidence>
<evidence type="ECO:0000313" key="3">
    <source>
        <dbReference type="Proteomes" id="UP001157733"/>
    </source>
</evidence>
<proteinExistence type="predicted"/>
<organism evidence="2 3">
    <name type="scientific">Nitrospina watsonii</name>
    <dbReference type="NCBI Taxonomy" id="1323948"/>
    <lineage>
        <taxon>Bacteria</taxon>
        <taxon>Pseudomonadati</taxon>
        <taxon>Nitrospinota/Tectimicrobiota group</taxon>
        <taxon>Nitrospinota</taxon>
        <taxon>Nitrospinia</taxon>
        <taxon>Nitrospinales</taxon>
        <taxon>Nitrospinaceae</taxon>
        <taxon>Nitrospina</taxon>
    </lineage>
</organism>
<keyword evidence="1" id="KW-0812">Transmembrane</keyword>
<keyword evidence="3" id="KW-1185">Reference proteome</keyword>
<keyword evidence="1" id="KW-1133">Transmembrane helix</keyword>
<accession>A0ABM9HDA6</accession>
<keyword evidence="1" id="KW-0472">Membrane</keyword>
<name>A0ABM9HDA6_9BACT</name>
<dbReference type="Proteomes" id="UP001157733">
    <property type="component" value="Chromosome"/>
</dbReference>
<gene>
    <name evidence="2" type="ORF">NSPWAT_1259</name>
</gene>
<reference evidence="2 3" key="1">
    <citation type="submission" date="2022-09" db="EMBL/GenBank/DDBJ databases">
        <authorList>
            <person name="Kop L."/>
        </authorList>
    </citation>
    <scope>NUCLEOTIDE SEQUENCE [LARGE SCALE GENOMIC DNA]</scope>
    <source>
        <strain evidence="2 3">347</strain>
    </source>
</reference>
<evidence type="ECO:0000256" key="1">
    <source>
        <dbReference type="SAM" id="Phobius"/>
    </source>
</evidence>
<feature type="transmembrane region" description="Helical" evidence="1">
    <location>
        <begin position="59"/>
        <end position="88"/>
    </location>
</feature>
<protein>
    <submittedName>
        <fullName evidence="2">Uncharacterized protein</fullName>
    </submittedName>
</protein>
<feature type="transmembrane region" description="Helical" evidence="1">
    <location>
        <begin position="109"/>
        <end position="129"/>
    </location>
</feature>
<dbReference type="EMBL" id="OX336137">
    <property type="protein sequence ID" value="CAI2718118.1"/>
    <property type="molecule type" value="Genomic_DNA"/>
</dbReference>
<sequence length="152" mass="16756">MLPAMVLGIEDITGGTTILSILIWLGLTGLFYLVCYMAALNISDDLTGNHPIKLLLMGGIAPVSAFLMALFDYNPTLLFVLMAISNFYRVRDISQPGVTRFNGQSAKKPLFYGASYLYIAAVFGLALWFQNPVEAGGIEQPYWKTWLPQEAP</sequence>